<gene>
    <name evidence="3" type="ORF">KJB30_08780</name>
</gene>
<dbReference type="InterPro" id="IPR036873">
    <property type="entry name" value="Rhodanese-like_dom_sf"/>
</dbReference>
<evidence type="ECO:0000259" key="2">
    <source>
        <dbReference type="PROSITE" id="PS50206"/>
    </source>
</evidence>
<keyword evidence="4" id="KW-1185">Reference proteome</keyword>
<feature type="domain" description="Rhodanese" evidence="2">
    <location>
        <begin position="41"/>
        <end position="93"/>
    </location>
</feature>
<dbReference type="Proteomes" id="UP000784128">
    <property type="component" value="Unassembled WGS sequence"/>
</dbReference>
<organism evidence="3 4">
    <name type="scientific">Pelotalea chapellei</name>
    <dbReference type="NCBI Taxonomy" id="44671"/>
    <lineage>
        <taxon>Bacteria</taxon>
        <taxon>Pseudomonadati</taxon>
        <taxon>Thermodesulfobacteriota</taxon>
        <taxon>Desulfuromonadia</taxon>
        <taxon>Geobacterales</taxon>
        <taxon>Geobacteraceae</taxon>
        <taxon>Pelotalea</taxon>
    </lineage>
</organism>
<dbReference type="PROSITE" id="PS50206">
    <property type="entry name" value="RHODANESE_3"/>
    <property type="match status" value="1"/>
</dbReference>
<evidence type="ECO:0000313" key="4">
    <source>
        <dbReference type="Proteomes" id="UP000784128"/>
    </source>
</evidence>
<comment type="caution">
    <text evidence="3">The sequence shown here is derived from an EMBL/GenBank/DDBJ whole genome shotgun (WGS) entry which is preliminary data.</text>
</comment>
<dbReference type="SUPFAM" id="SSF52821">
    <property type="entry name" value="Rhodanese/Cell cycle control phosphatase"/>
    <property type="match status" value="1"/>
</dbReference>
<dbReference type="CDD" id="cd00158">
    <property type="entry name" value="RHOD"/>
    <property type="match status" value="1"/>
</dbReference>
<feature type="chain" id="PRO_5046503903" evidence="1">
    <location>
        <begin position="24"/>
        <end position="95"/>
    </location>
</feature>
<keyword evidence="1" id="KW-0732">Signal</keyword>
<dbReference type="Gene3D" id="3.40.250.10">
    <property type="entry name" value="Rhodanese-like domain"/>
    <property type="match status" value="1"/>
</dbReference>
<evidence type="ECO:0000313" key="3">
    <source>
        <dbReference type="EMBL" id="MBT1071875.1"/>
    </source>
</evidence>
<proteinExistence type="predicted"/>
<protein>
    <submittedName>
        <fullName evidence="3">Rhodanese-like domain-containing protein</fullName>
    </submittedName>
</protein>
<dbReference type="RefSeq" id="WP_214298145.1">
    <property type="nucleotide sequence ID" value="NZ_JAHDYS010000007.1"/>
</dbReference>
<evidence type="ECO:0000256" key="1">
    <source>
        <dbReference type="SAM" id="SignalP"/>
    </source>
</evidence>
<accession>A0ABS5U889</accession>
<dbReference type="EMBL" id="JAHDYS010000007">
    <property type="protein sequence ID" value="MBT1071875.1"/>
    <property type="molecule type" value="Genomic_DNA"/>
</dbReference>
<feature type="signal peptide" evidence="1">
    <location>
        <begin position="1"/>
        <end position="23"/>
    </location>
</feature>
<dbReference type="Pfam" id="PF00581">
    <property type="entry name" value="Rhodanese"/>
    <property type="match status" value="1"/>
</dbReference>
<reference evidence="3 4" key="1">
    <citation type="submission" date="2021-05" db="EMBL/GenBank/DDBJ databases">
        <title>The draft genome of Geobacter chapellei DSM 13688.</title>
        <authorList>
            <person name="Xu Z."/>
            <person name="Masuda Y."/>
            <person name="Itoh H."/>
            <person name="Senoo K."/>
        </authorList>
    </citation>
    <scope>NUCLEOTIDE SEQUENCE [LARGE SCALE GENOMIC DNA]</scope>
    <source>
        <strain evidence="3 4">DSM 13688</strain>
    </source>
</reference>
<dbReference type="InterPro" id="IPR001763">
    <property type="entry name" value="Rhodanese-like_dom"/>
</dbReference>
<sequence>MKKLRCFLVMFGLLLLGAVAVSAAEPYKNLTLQELKAMLDRREPLVIVDSRPSAEYREAHIIGAVSIPYNDMAANPALLHYPTSDKIVFYCNGFS</sequence>
<name>A0ABS5U889_9BACT</name>